<dbReference type="AlphaFoldDB" id="A0A6M3XRF2"/>
<accession>A0A6M3XRF2</accession>
<evidence type="ECO:0000313" key="2">
    <source>
        <dbReference type="EMBL" id="QJI00432.1"/>
    </source>
</evidence>
<gene>
    <name evidence="2" type="ORF">TM448B01959_0003</name>
</gene>
<protein>
    <submittedName>
        <fullName evidence="2">Uncharacterized protein</fullName>
    </submittedName>
</protein>
<feature type="region of interest" description="Disordered" evidence="1">
    <location>
        <begin position="1"/>
        <end position="48"/>
    </location>
</feature>
<evidence type="ECO:0000256" key="1">
    <source>
        <dbReference type="SAM" id="MobiDB-lite"/>
    </source>
</evidence>
<dbReference type="EMBL" id="MT144851">
    <property type="protein sequence ID" value="QJI00432.1"/>
    <property type="molecule type" value="Genomic_DNA"/>
</dbReference>
<organism evidence="2">
    <name type="scientific">viral metagenome</name>
    <dbReference type="NCBI Taxonomy" id="1070528"/>
    <lineage>
        <taxon>unclassified sequences</taxon>
        <taxon>metagenomes</taxon>
        <taxon>organismal metagenomes</taxon>
    </lineage>
</organism>
<sequence>MTARDTEFTEAPVQAVPEDAPKQPDTARPAADRPPRPPKLPSGLSLVAVRDPTGSDAGRVFYLTGKVFGVLMSFEVGSLNDLKALFEGMDIGEVFSQFGVSTMTQAAFEQGHVVMGLVDEILGSRESLQSRVERDIHALGVESLPEWIRNSQKAVTLMAVGAKEGWSANETWTQLAKTSAFKKRFGKSFATVAEQMGVDDPLTVVNEILQQEASIRGSIREYRGPGAEDSTGYLQRLLGRGWSAGEVDSLLSAEKRLREAPGALRNLNQILRFQGGRELRAADLARLMTGNAPAEVSELVSDALRRAALSAEGIKISARFASALGSGEGSDLGTDFAAGAQSAARAILDFGLELDAGKYGLKRNDIIRAAFGEGATEDVKAALEKFSRERSQAAQGLGGRGGYIGAEGELRVQGLGGL</sequence>
<reference evidence="2" key="1">
    <citation type="submission" date="2020-03" db="EMBL/GenBank/DDBJ databases">
        <title>The deep terrestrial virosphere.</title>
        <authorList>
            <person name="Holmfeldt K."/>
            <person name="Nilsson E."/>
            <person name="Simone D."/>
            <person name="Lopez-Fernandez M."/>
            <person name="Wu X."/>
            <person name="de Brujin I."/>
            <person name="Lundin D."/>
            <person name="Andersson A."/>
            <person name="Bertilsson S."/>
            <person name="Dopson M."/>
        </authorList>
    </citation>
    <scope>NUCLEOTIDE SEQUENCE</scope>
    <source>
        <strain evidence="2">TM448B01959</strain>
    </source>
</reference>
<proteinExistence type="predicted"/>
<name>A0A6M3XRF2_9ZZZZ</name>